<proteinExistence type="inferred from homology"/>
<name>A0A512BYF2_9HYPH</name>
<dbReference type="PANTHER" id="PTHR12128">
    <property type="entry name" value="DIHYDRODIPICOLINATE SYNTHASE"/>
    <property type="match status" value="1"/>
</dbReference>
<evidence type="ECO:0000256" key="3">
    <source>
        <dbReference type="PIRNR" id="PIRNR001365"/>
    </source>
</evidence>
<dbReference type="PIRSF" id="PIRSF001365">
    <property type="entry name" value="DHDPS"/>
    <property type="match status" value="1"/>
</dbReference>
<evidence type="ECO:0000256" key="2">
    <source>
        <dbReference type="ARBA" id="ARBA00023239"/>
    </source>
</evidence>
<dbReference type="Pfam" id="PF00701">
    <property type="entry name" value="DHDPS"/>
    <property type="match status" value="1"/>
</dbReference>
<evidence type="ECO:0000313" key="5">
    <source>
        <dbReference type="Proteomes" id="UP000321085"/>
    </source>
</evidence>
<dbReference type="Proteomes" id="UP000321085">
    <property type="component" value="Unassembled WGS sequence"/>
</dbReference>
<protein>
    <submittedName>
        <fullName evidence="4">4-hydroxy-tetrahydrodipicolinate synthase 2</fullName>
    </submittedName>
</protein>
<comment type="similarity">
    <text evidence="1 3">Belongs to the DapA family.</text>
</comment>
<dbReference type="EMBL" id="BJYU01000084">
    <property type="protein sequence ID" value="GEO16991.1"/>
    <property type="molecule type" value="Genomic_DNA"/>
</dbReference>
<gene>
    <name evidence="4" type="primary">dapA2</name>
    <name evidence="4" type="ORF">MAE02_46870</name>
</gene>
<dbReference type="GO" id="GO:0008840">
    <property type="term" value="F:4-hydroxy-tetrahydrodipicolinate synthase activity"/>
    <property type="evidence" value="ECO:0007669"/>
    <property type="project" value="TreeGrafter"/>
</dbReference>
<dbReference type="SMART" id="SM01130">
    <property type="entry name" value="DHDPS"/>
    <property type="match status" value="1"/>
</dbReference>
<dbReference type="InterPro" id="IPR002220">
    <property type="entry name" value="DapA-like"/>
</dbReference>
<dbReference type="RefSeq" id="WP_147022163.1">
    <property type="nucleotide sequence ID" value="NZ_BJYU01000084.1"/>
</dbReference>
<comment type="caution">
    <text evidence="4">The sequence shown here is derived from an EMBL/GenBank/DDBJ whole genome shotgun (WGS) entry which is preliminary data.</text>
</comment>
<reference evidence="4 5" key="1">
    <citation type="submission" date="2019-07" db="EMBL/GenBank/DDBJ databases">
        <title>Whole genome shotgun sequence of Microvirga aerophila NBRC 106136.</title>
        <authorList>
            <person name="Hosoyama A."/>
            <person name="Uohara A."/>
            <person name="Ohji S."/>
            <person name="Ichikawa N."/>
        </authorList>
    </citation>
    <scope>NUCLEOTIDE SEQUENCE [LARGE SCALE GENOMIC DNA]</scope>
    <source>
        <strain evidence="4 5">NBRC 106136</strain>
    </source>
</reference>
<keyword evidence="2 3" id="KW-0456">Lyase</keyword>
<dbReference type="Gene3D" id="3.20.20.70">
    <property type="entry name" value="Aldolase class I"/>
    <property type="match status" value="1"/>
</dbReference>
<evidence type="ECO:0000313" key="4">
    <source>
        <dbReference type="EMBL" id="GEO16991.1"/>
    </source>
</evidence>
<keyword evidence="5" id="KW-1185">Reference proteome</keyword>
<dbReference type="InterPro" id="IPR013785">
    <property type="entry name" value="Aldolase_TIM"/>
</dbReference>
<organism evidence="4 5">
    <name type="scientific">Microvirga aerophila</name>
    <dbReference type="NCBI Taxonomy" id="670291"/>
    <lineage>
        <taxon>Bacteria</taxon>
        <taxon>Pseudomonadati</taxon>
        <taxon>Pseudomonadota</taxon>
        <taxon>Alphaproteobacteria</taxon>
        <taxon>Hyphomicrobiales</taxon>
        <taxon>Methylobacteriaceae</taxon>
        <taxon>Microvirga</taxon>
    </lineage>
</organism>
<dbReference type="AlphaFoldDB" id="A0A512BYF2"/>
<dbReference type="PANTHER" id="PTHR12128:SF66">
    <property type="entry name" value="4-HYDROXY-2-OXOGLUTARATE ALDOLASE, MITOCHONDRIAL"/>
    <property type="match status" value="1"/>
</dbReference>
<sequence length="344" mass="38259">MRKPAGDDKRLAERSPLGARTGFLDGIWAAVATPFQANGALDLKGLERNTQVYSQTLGLDGIFCNGLMGEGWALSLDERKASLEATLSGRPGHLRVGVVTSHQSLSETLDLSRHAARTGADHLVLMRPGGLFSDEDLYRYVRAVRDAAGIPIILFDSEAQSGGYPLTVLRRLAEDGQIRGVKCTRDWDAINEVRAVCGHAIAVTDPYESHWLGNLMRFDLRALYADPEPYLFQLQGCRYIHGYYHAYERNDLQTAMDHYRALEPLRSIYERWILSPLRSGRPMNAALKHWCERMGLAAGPVRAPLQPLAADEARMLDQDLTDAFDAVFRSASISKNDEGMAWKS</sequence>
<dbReference type="CDD" id="cd00408">
    <property type="entry name" value="DHDPS-like"/>
    <property type="match status" value="1"/>
</dbReference>
<evidence type="ECO:0000256" key="1">
    <source>
        <dbReference type="ARBA" id="ARBA00007592"/>
    </source>
</evidence>
<accession>A0A512BYF2</accession>
<dbReference type="SUPFAM" id="SSF51569">
    <property type="entry name" value="Aldolase"/>
    <property type="match status" value="1"/>
</dbReference>